<evidence type="ECO:0000313" key="2">
    <source>
        <dbReference type="Proteomes" id="UP001377168"/>
    </source>
</evidence>
<evidence type="ECO:0000313" key="1">
    <source>
        <dbReference type="EMBL" id="MEJ8638482.1"/>
    </source>
</evidence>
<dbReference type="Proteomes" id="UP001377168">
    <property type="component" value="Unassembled WGS sequence"/>
</dbReference>
<accession>A0ACC6Q463</accession>
<reference evidence="1" key="1">
    <citation type="submission" date="2024-03" db="EMBL/GenBank/DDBJ databases">
        <title>Novel Streptomyces species of biotechnological and ecological value are a feature of Machair soil.</title>
        <authorList>
            <person name="Prole J.R."/>
            <person name="Goodfellow M."/>
            <person name="Allenby N."/>
            <person name="Ward A.C."/>
        </authorList>
    </citation>
    <scope>NUCLEOTIDE SEQUENCE</scope>
    <source>
        <strain evidence="1">MS2.AVA.5</strain>
    </source>
</reference>
<comment type="caution">
    <text evidence="1">The sequence shown here is derived from an EMBL/GenBank/DDBJ whole genome shotgun (WGS) entry which is preliminary data.</text>
</comment>
<protein>
    <submittedName>
        <fullName evidence="1">Uncharacterized protein</fullName>
    </submittedName>
</protein>
<name>A0ACC6Q463_9ACTN</name>
<sequence length="137" mass="14991">MSNVAAERGHWSRFALHYAEMVVAMFAGMMVFGAVVEGIVAAADLGYSAERQPALASVVMTVDMALGMAIWMRLRGHPRAGIAEMSGVMFVPLPVLLPLLWLDVISDQTLMVLLHVAMFPLMLLVMLRRRAAHGVRS</sequence>
<proteinExistence type="predicted"/>
<organism evidence="1 2">
    <name type="scientific">Streptomyces achmelvichensis</name>
    <dbReference type="NCBI Taxonomy" id="3134111"/>
    <lineage>
        <taxon>Bacteria</taxon>
        <taxon>Bacillati</taxon>
        <taxon>Actinomycetota</taxon>
        <taxon>Actinomycetes</taxon>
        <taxon>Kitasatosporales</taxon>
        <taxon>Streptomycetaceae</taxon>
        <taxon>Streptomyces</taxon>
    </lineage>
</organism>
<keyword evidence="2" id="KW-1185">Reference proteome</keyword>
<gene>
    <name evidence="1" type="ORF">WKI67_34500</name>
</gene>
<dbReference type="EMBL" id="JBBKAJ010000022">
    <property type="protein sequence ID" value="MEJ8638482.1"/>
    <property type="molecule type" value="Genomic_DNA"/>
</dbReference>